<comment type="caution">
    <text evidence="1">The sequence shown here is derived from an EMBL/GenBank/DDBJ whole genome shotgun (WGS) entry which is preliminary data.</text>
</comment>
<evidence type="ECO:0000313" key="1">
    <source>
        <dbReference type="EMBL" id="RMX45138.1"/>
    </source>
</evidence>
<reference evidence="1 2" key="1">
    <citation type="journal article" date="2018" name="Sci. Rep.">
        <title>Comparative analysis of the Pocillopora damicornis genome highlights role of immune system in coral evolution.</title>
        <authorList>
            <person name="Cunning R."/>
            <person name="Bay R.A."/>
            <person name="Gillette P."/>
            <person name="Baker A.C."/>
            <person name="Traylor-Knowles N."/>
        </authorList>
    </citation>
    <scope>NUCLEOTIDE SEQUENCE [LARGE SCALE GENOMIC DNA]</scope>
    <source>
        <strain evidence="1">RSMAS</strain>
        <tissue evidence="1">Whole animal</tissue>
    </source>
</reference>
<dbReference type="AlphaFoldDB" id="A0A3M6TV31"/>
<dbReference type="Proteomes" id="UP000275408">
    <property type="component" value="Unassembled WGS sequence"/>
</dbReference>
<protein>
    <submittedName>
        <fullName evidence="1">Uncharacterized protein</fullName>
    </submittedName>
</protein>
<gene>
    <name evidence="1" type="ORF">pdam_00016507</name>
</gene>
<dbReference type="PROSITE" id="PS51257">
    <property type="entry name" value="PROKAR_LIPOPROTEIN"/>
    <property type="match status" value="1"/>
</dbReference>
<dbReference type="EMBL" id="RCHS01002879">
    <property type="protein sequence ID" value="RMX45138.1"/>
    <property type="molecule type" value="Genomic_DNA"/>
</dbReference>
<organism evidence="1 2">
    <name type="scientific">Pocillopora damicornis</name>
    <name type="common">Cauliflower coral</name>
    <name type="synonym">Millepora damicornis</name>
    <dbReference type="NCBI Taxonomy" id="46731"/>
    <lineage>
        <taxon>Eukaryota</taxon>
        <taxon>Metazoa</taxon>
        <taxon>Cnidaria</taxon>
        <taxon>Anthozoa</taxon>
        <taxon>Hexacorallia</taxon>
        <taxon>Scleractinia</taxon>
        <taxon>Astrocoeniina</taxon>
        <taxon>Pocilloporidae</taxon>
        <taxon>Pocillopora</taxon>
    </lineage>
</organism>
<sequence>MLLYLDKMQGNNVLFLSCNFPYSEYKGVIHRGNCTKNKLNNDMEKNLHPGMHYVDPSKTIKAPYSQGDVVVL</sequence>
<evidence type="ECO:0000313" key="2">
    <source>
        <dbReference type="Proteomes" id="UP000275408"/>
    </source>
</evidence>
<proteinExistence type="predicted"/>
<accession>A0A3M6TV31</accession>
<keyword evidence="2" id="KW-1185">Reference proteome</keyword>
<name>A0A3M6TV31_POCDA</name>